<evidence type="ECO:0000256" key="1">
    <source>
        <dbReference type="ARBA" id="ARBA00004141"/>
    </source>
</evidence>
<dbReference type="InterPro" id="IPR036259">
    <property type="entry name" value="MFS_trans_sf"/>
</dbReference>
<proteinExistence type="inferred from homology"/>
<reference evidence="9 10" key="1">
    <citation type="submission" date="2016-03" db="EMBL/GenBank/DDBJ databases">
        <title>The draft genome sequence of Fonsecaea nubica causative agent of cutaneous subcutaneous infection in human host.</title>
        <authorList>
            <person name="Costa F."/>
            <person name="Sybren D.H."/>
            <person name="Raittz R.T."/>
            <person name="Weiss V.A."/>
            <person name="Leao A.C."/>
            <person name="Gomes R."/>
            <person name="De Souza E.M."/>
            <person name="Pedrosa F.O."/>
            <person name="Steffens M.B."/>
            <person name="Bombassaro A."/>
            <person name="Tadra-Sfeir M.Z."/>
            <person name="Moreno L.F."/>
            <person name="Najafzadeh M.J."/>
            <person name="Felipe M.S."/>
            <person name="Teixeira M."/>
            <person name="Sun J."/>
            <person name="Xi L."/>
            <person name="Castro M.A."/>
            <person name="Vicente V.A."/>
        </authorList>
    </citation>
    <scope>NUCLEOTIDE SEQUENCE [LARGE SCALE GENOMIC DNA]</scope>
    <source>
        <strain evidence="9 10">CBS 269.64</strain>
    </source>
</reference>
<dbReference type="RefSeq" id="XP_022503305.1">
    <property type="nucleotide sequence ID" value="XM_022640656.1"/>
</dbReference>
<dbReference type="InterPro" id="IPR050360">
    <property type="entry name" value="MFS_Sugar_Transporters"/>
</dbReference>
<dbReference type="GO" id="GO:0005351">
    <property type="term" value="F:carbohydrate:proton symporter activity"/>
    <property type="evidence" value="ECO:0007669"/>
    <property type="project" value="TreeGrafter"/>
</dbReference>
<feature type="transmembrane region" description="Helical" evidence="7">
    <location>
        <begin position="154"/>
        <end position="175"/>
    </location>
</feature>
<comment type="caution">
    <text evidence="9">The sequence shown here is derived from an EMBL/GenBank/DDBJ whole genome shotgun (WGS) entry which is preliminary data.</text>
</comment>
<dbReference type="Pfam" id="PF00083">
    <property type="entry name" value="Sugar_tr"/>
    <property type="match status" value="1"/>
</dbReference>
<dbReference type="AlphaFoldDB" id="A0A178DAN3"/>
<feature type="transmembrane region" description="Helical" evidence="7">
    <location>
        <begin position="106"/>
        <end position="124"/>
    </location>
</feature>
<feature type="transmembrane region" description="Helical" evidence="7">
    <location>
        <begin position="219"/>
        <end position="241"/>
    </location>
</feature>
<organism evidence="9 10">
    <name type="scientific">Fonsecaea nubica</name>
    <dbReference type="NCBI Taxonomy" id="856822"/>
    <lineage>
        <taxon>Eukaryota</taxon>
        <taxon>Fungi</taxon>
        <taxon>Dikarya</taxon>
        <taxon>Ascomycota</taxon>
        <taxon>Pezizomycotina</taxon>
        <taxon>Eurotiomycetes</taxon>
        <taxon>Chaetothyriomycetidae</taxon>
        <taxon>Chaetothyriales</taxon>
        <taxon>Herpotrichiellaceae</taxon>
        <taxon>Fonsecaea</taxon>
    </lineage>
</organism>
<dbReference type="InterPro" id="IPR020846">
    <property type="entry name" value="MFS_dom"/>
</dbReference>
<keyword evidence="4 7" id="KW-0812">Transmembrane</keyword>
<dbReference type="PANTHER" id="PTHR48022">
    <property type="entry name" value="PLASTIDIC GLUCOSE TRANSPORTER 4"/>
    <property type="match status" value="1"/>
</dbReference>
<feature type="transmembrane region" description="Helical" evidence="7">
    <location>
        <begin position="310"/>
        <end position="328"/>
    </location>
</feature>
<protein>
    <recommendedName>
        <fullName evidence="8">Major facilitator superfamily (MFS) profile domain-containing protein</fullName>
    </recommendedName>
</protein>
<feature type="domain" description="Major facilitator superfamily (MFS) profile" evidence="8">
    <location>
        <begin position="50"/>
        <end position="498"/>
    </location>
</feature>
<accession>A0A178DAN3</accession>
<evidence type="ECO:0000256" key="2">
    <source>
        <dbReference type="ARBA" id="ARBA00010992"/>
    </source>
</evidence>
<feature type="transmembrane region" description="Helical" evidence="7">
    <location>
        <begin position="475"/>
        <end position="494"/>
    </location>
</feature>
<dbReference type="EMBL" id="LVCJ01000010">
    <property type="protein sequence ID" value="OAL38293.1"/>
    <property type="molecule type" value="Genomic_DNA"/>
</dbReference>
<keyword evidence="5 7" id="KW-1133">Transmembrane helix</keyword>
<feature type="transmembrane region" description="Helical" evidence="7">
    <location>
        <begin position="43"/>
        <end position="64"/>
    </location>
</feature>
<evidence type="ECO:0000313" key="9">
    <source>
        <dbReference type="EMBL" id="OAL38293.1"/>
    </source>
</evidence>
<comment type="subcellular location">
    <subcellularLocation>
        <location evidence="1">Membrane</location>
        <topology evidence="1">Multi-pass membrane protein</topology>
    </subcellularLocation>
</comment>
<evidence type="ECO:0000259" key="8">
    <source>
        <dbReference type="PROSITE" id="PS50850"/>
    </source>
</evidence>
<evidence type="ECO:0000256" key="7">
    <source>
        <dbReference type="SAM" id="Phobius"/>
    </source>
</evidence>
<dbReference type="GO" id="GO:0016020">
    <property type="term" value="C:membrane"/>
    <property type="evidence" value="ECO:0007669"/>
    <property type="project" value="UniProtKB-SubCell"/>
</dbReference>
<name>A0A178DAN3_9EURO</name>
<evidence type="ECO:0000313" key="10">
    <source>
        <dbReference type="Proteomes" id="UP000185904"/>
    </source>
</evidence>
<evidence type="ECO:0000256" key="4">
    <source>
        <dbReference type="ARBA" id="ARBA00022692"/>
    </source>
</evidence>
<evidence type="ECO:0000256" key="6">
    <source>
        <dbReference type="ARBA" id="ARBA00023136"/>
    </source>
</evidence>
<dbReference type="InterPro" id="IPR005828">
    <property type="entry name" value="MFS_sugar_transport-like"/>
</dbReference>
<dbReference type="SUPFAM" id="SSF103473">
    <property type="entry name" value="MFS general substrate transporter"/>
    <property type="match status" value="1"/>
</dbReference>
<dbReference type="PROSITE" id="PS00216">
    <property type="entry name" value="SUGAR_TRANSPORT_1"/>
    <property type="match status" value="1"/>
</dbReference>
<keyword evidence="10" id="KW-1185">Reference proteome</keyword>
<sequence length="542" mass="58656">MSEDAHRFRDKTHILTGDPQILASDKHTPQYSTMSASSPKQPVTLYNVFVVACATLASILLGYASGVIGGTLGQASWYRVMGLQMVPGKPGYSHTETIQGASNGTFYAFATIGTILIGEIMGLLGRIRAFQIASALHIVGAAIQTGSVNQAMFLVGRGITGLAAGSTIVIGPVYFSEVAPPSSRGSMAGMHGAGINTGYMLAAWVGFGSSYANPTTTFGFRFPLAIPILIALIILGATLWMPESPRHLVDKGRSSEALAILTSLHGHGNHEFAQRELREIELQVAEEKAAFKEKSAFMILFTQMTYLKRVALGILVCSGVINTGVLVINNYAVIIYSSLGLSTTVSLLLSAVWLTLAAFWNWLGAFLSDRVGRRRILLIGNIGTTAMLIIFTGLYAKFQETGDRKYATACLVFNFAFELFFGAGVDPHVYTVAAEIFPVHLRAKGESIALAGYYIYSIIWTEAAPPAFSSIGWKFYLVFICIQFLQITLIYLYLPETANVPLEEIDEVFGGQVKVHLNDADLIMDPTSEEVEVKEAKAAIKE</sequence>
<dbReference type="InterPro" id="IPR003663">
    <property type="entry name" value="Sugar/inositol_transpt"/>
</dbReference>
<dbReference type="PROSITE" id="PS50850">
    <property type="entry name" value="MFS"/>
    <property type="match status" value="1"/>
</dbReference>
<dbReference type="PROSITE" id="PS00217">
    <property type="entry name" value="SUGAR_TRANSPORT_2"/>
    <property type="match status" value="1"/>
</dbReference>
<dbReference type="Proteomes" id="UP000185904">
    <property type="component" value="Unassembled WGS sequence"/>
</dbReference>
<dbReference type="GeneID" id="34585775"/>
<dbReference type="PRINTS" id="PR00171">
    <property type="entry name" value="SUGRTRNSPORT"/>
</dbReference>
<feature type="transmembrane region" description="Helical" evidence="7">
    <location>
        <begin position="375"/>
        <end position="396"/>
    </location>
</feature>
<keyword evidence="6 7" id="KW-0472">Membrane</keyword>
<comment type="similarity">
    <text evidence="2">Belongs to the major facilitator superfamily. Sugar transporter (TC 2.A.1.1) family.</text>
</comment>
<gene>
    <name evidence="9" type="ORF">AYO20_02352</name>
</gene>
<dbReference type="InterPro" id="IPR005829">
    <property type="entry name" value="Sugar_transporter_CS"/>
</dbReference>
<feature type="transmembrane region" description="Helical" evidence="7">
    <location>
        <begin position="187"/>
        <end position="207"/>
    </location>
</feature>
<dbReference type="PANTHER" id="PTHR48022:SF11">
    <property type="entry name" value="MONOSACCHARIDE TRANSPORTER (HXT8), PUTATIVE (AFU_ORTHOLOGUE AFUA_2G08120)-RELATED"/>
    <property type="match status" value="1"/>
</dbReference>
<keyword evidence="3" id="KW-0813">Transport</keyword>
<dbReference type="OrthoDB" id="6133115at2759"/>
<feature type="transmembrane region" description="Helical" evidence="7">
    <location>
        <begin position="334"/>
        <end position="363"/>
    </location>
</feature>
<evidence type="ECO:0000256" key="5">
    <source>
        <dbReference type="ARBA" id="ARBA00022989"/>
    </source>
</evidence>
<evidence type="ECO:0000256" key="3">
    <source>
        <dbReference type="ARBA" id="ARBA00022448"/>
    </source>
</evidence>
<dbReference type="Gene3D" id="1.20.1250.20">
    <property type="entry name" value="MFS general substrate transporter like domains"/>
    <property type="match status" value="1"/>
</dbReference>